<keyword evidence="6 19" id="KW-0378">Hydrolase</keyword>
<evidence type="ECO:0000256" key="4">
    <source>
        <dbReference type="ARBA" id="ARBA00022475"/>
    </source>
</evidence>
<dbReference type="SUPFAM" id="SSF53474">
    <property type="entry name" value="alpha/beta-Hydrolases"/>
    <property type="match status" value="1"/>
</dbReference>
<evidence type="ECO:0000256" key="3">
    <source>
        <dbReference type="ARBA" id="ARBA00012423"/>
    </source>
</evidence>
<evidence type="ECO:0000256" key="16">
    <source>
        <dbReference type="ARBA" id="ARBA00047337"/>
    </source>
</evidence>
<dbReference type="Gene3D" id="3.40.50.1820">
    <property type="entry name" value="alpha/beta hydrolase"/>
    <property type="match status" value="1"/>
</dbReference>
<dbReference type="GeneID" id="102534766"/>
<evidence type="ECO:0000256" key="12">
    <source>
        <dbReference type="ARBA" id="ARBA00023288"/>
    </source>
</evidence>
<evidence type="ECO:0000256" key="10">
    <source>
        <dbReference type="ARBA" id="ARBA00023257"/>
    </source>
</evidence>
<keyword evidence="8" id="KW-0472">Membrane</keyword>
<evidence type="ECO:0000256" key="5">
    <source>
        <dbReference type="ARBA" id="ARBA00022753"/>
    </source>
</evidence>
<reference evidence="19" key="1">
    <citation type="submission" date="2025-08" db="UniProtKB">
        <authorList>
            <consortium name="RefSeq"/>
        </authorList>
    </citation>
    <scope>IDENTIFICATION</scope>
</reference>
<feature type="region of interest" description="Disordered" evidence="17">
    <location>
        <begin position="1"/>
        <end position="124"/>
    </location>
</feature>
<feature type="compositionally biased region" description="Basic residues" evidence="17">
    <location>
        <begin position="45"/>
        <end position="63"/>
    </location>
</feature>
<evidence type="ECO:0000256" key="6">
    <source>
        <dbReference type="ARBA" id="ARBA00022801"/>
    </source>
</evidence>
<evidence type="ECO:0000256" key="1">
    <source>
        <dbReference type="ARBA" id="ARBA00004523"/>
    </source>
</evidence>
<evidence type="ECO:0000256" key="11">
    <source>
        <dbReference type="ARBA" id="ARBA00023273"/>
    </source>
</evidence>
<name>A0ABM5CEB8_VICPA</name>
<dbReference type="RefSeq" id="XP_072806998.1">
    <property type="nucleotide sequence ID" value="XM_072950897.1"/>
</dbReference>
<keyword evidence="18" id="KW-1185">Reference proteome</keyword>
<proteinExistence type="inferred from homology"/>
<evidence type="ECO:0000256" key="2">
    <source>
        <dbReference type="ARBA" id="ARBA00004552"/>
    </source>
</evidence>
<feature type="compositionally biased region" description="Pro residues" evidence="17">
    <location>
        <begin position="1"/>
        <end position="15"/>
    </location>
</feature>
<feature type="region of interest" description="Disordered" evidence="17">
    <location>
        <begin position="231"/>
        <end position="268"/>
    </location>
</feature>
<feature type="compositionally biased region" description="Low complexity" evidence="17">
    <location>
        <begin position="244"/>
        <end position="262"/>
    </location>
</feature>
<feature type="compositionally biased region" description="Pro residues" evidence="17">
    <location>
        <begin position="106"/>
        <end position="124"/>
    </location>
</feature>
<keyword evidence="9" id="KW-0564">Palmitate</keyword>
<gene>
    <name evidence="19" type="primary">ABHD17C</name>
</gene>
<organism evidence="18 19">
    <name type="scientific">Vicugna pacos</name>
    <name type="common">Alpaca</name>
    <name type="synonym">Lama pacos</name>
    <dbReference type="NCBI Taxonomy" id="30538"/>
    <lineage>
        <taxon>Eukaryota</taxon>
        <taxon>Metazoa</taxon>
        <taxon>Chordata</taxon>
        <taxon>Craniata</taxon>
        <taxon>Vertebrata</taxon>
        <taxon>Euteleostomi</taxon>
        <taxon>Mammalia</taxon>
        <taxon>Eutheria</taxon>
        <taxon>Laurasiatheria</taxon>
        <taxon>Artiodactyla</taxon>
        <taxon>Tylopoda</taxon>
        <taxon>Camelidae</taxon>
        <taxon>Vicugna</taxon>
    </lineage>
</organism>
<evidence type="ECO:0000256" key="7">
    <source>
        <dbReference type="ARBA" id="ARBA00023018"/>
    </source>
</evidence>
<evidence type="ECO:0000256" key="9">
    <source>
        <dbReference type="ARBA" id="ARBA00023139"/>
    </source>
</evidence>
<evidence type="ECO:0000256" key="14">
    <source>
        <dbReference type="ARBA" id="ARBA00038397"/>
    </source>
</evidence>
<dbReference type="InterPro" id="IPR029058">
    <property type="entry name" value="AB_hydrolase_fold"/>
</dbReference>
<evidence type="ECO:0000256" key="15">
    <source>
        <dbReference type="ARBA" id="ARBA00039756"/>
    </source>
</evidence>
<evidence type="ECO:0000313" key="18">
    <source>
        <dbReference type="Proteomes" id="UP001652581"/>
    </source>
</evidence>
<dbReference type="PANTHER" id="PTHR12277">
    <property type="entry name" value="ALPHA/BETA HYDROLASE DOMAIN-CONTAINING PROTEIN"/>
    <property type="match status" value="1"/>
</dbReference>
<keyword evidence="12" id="KW-0449">Lipoprotein</keyword>
<accession>A0ABM5CEB8</accession>
<evidence type="ECO:0000256" key="17">
    <source>
        <dbReference type="SAM" id="MobiDB-lite"/>
    </source>
</evidence>
<evidence type="ECO:0000313" key="19">
    <source>
        <dbReference type="RefSeq" id="XP_072806998.1"/>
    </source>
</evidence>
<evidence type="ECO:0000256" key="13">
    <source>
        <dbReference type="ARBA" id="ARBA00034112"/>
    </source>
</evidence>
<keyword evidence="7" id="KW-0770">Synapse</keyword>
<dbReference type="GO" id="GO:0016787">
    <property type="term" value="F:hydrolase activity"/>
    <property type="evidence" value="ECO:0007669"/>
    <property type="project" value="UniProtKB-KW"/>
</dbReference>
<dbReference type="PANTHER" id="PTHR12277:SF55">
    <property type="entry name" value="ALPHA_BETA HYDROLASE DOMAIN-CONTAINING PROTEIN 17C"/>
    <property type="match status" value="1"/>
</dbReference>
<comment type="subcellular location">
    <subcellularLocation>
        <location evidence="2">Cell projection</location>
        <location evidence="2">Dendritic spine</location>
    </subcellularLocation>
    <subcellularLocation>
        <location evidence="13">Postsynaptic density membrane</location>
    </subcellularLocation>
    <subcellularLocation>
        <location evidence="1">Recycling endosome membrane</location>
        <topology evidence="1">Lipid-anchor</topology>
        <orientation evidence="1">Cytoplasmic side</orientation>
    </subcellularLocation>
</comment>
<comment type="catalytic activity">
    <reaction evidence="16">
        <text>S-hexadecanoyl-L-cysteinyl-[protein] + H2O = L-cysteinyl-[protein] + hexadecanoate + H(+)</text>
        <dbReference type="Rhea" id="RHEA:19233"/>
        <dbReference type="Rhea" id="RHEA-COMP:10131"/>
        <dbReference type="Rhea" id="RHEA-COMP:11032"/>
        <dbReference type="ChEBI" id="CHEBI:7896"/>
        <dbReference type="ChEBI" id="CHEBI:15377"/>
        <dbReference type="ChEBI" id="CHEBI:15378"/>
        <dbReference type="ChEBI" id="CHEBI:29950"/>
        <dbReference type="ChEBI" id="CHEBI:74151"/>
        <dbReference type="EC" id="3.1.2.22"/>
    </reaction>
</comment>
<sequence>MQTPKPARPAAPGPCPSRASTGVRALARGVGEAAGEPRPQARPRAVSRRGRRRAVTRKWRRRACGSGGAGGCALQPAWPPPPALCAARGPWPPAPRRARGAAADPPRLPAPRPPGRPRLPSPAPPLPLLLLLPPGGRAAAALRARSPAPRRAPARPPALALEPAGQPACLPACRAGGSGGLEAAPMPEPGPRMNGFSLGELCWLFCCPPCPSRIAAKLAFLPPEPTYTVLAPEQRGPGAPSPAPAAAATAAAQPAPQQPEEGAGAGPGACSLHLSERADWQYSQRELDAVEVFFSRTARDNRLGCMFVRCAPSSRYTLLFSHGNAVDLGQMCSFYIGLGSRINCNIFSYDYSGYGVSSGKPSEKNLYADIDAAWQALRTRYGVSPENIILYGQSIGTVPTVDLASRYECAAVILHSPLMSGLRVAFPDTRKTYCFDAFPSIDKISKVTSPVLVIHGTEDEVIDFSHGLAMYERCPRAVEPLWVEGAGHNDIELYAQYLERLKQFISHELPNS</sequence>
<keyword evidence="5" id="KW-0967">Endosome</keyword>
<dbReference type="Proteomes" id="UP001652581">
    <property type="component" value="Chromosome 27"/>
</dbReference>
<protein>
    <recommendedName>
        <fullName evidence="15">Alpha/beta hydrolase domain-containing protein 17C</fullName>
        <ecNumber evidence="3">3.1.2.22</ecNumber>
    </recommendedName>
</protein>
<keyword evidence="10" id="KW-0628">Postsynaptic cell membrane</keyword>
<keyword evidence="4" id="KW-1003">Cell membrane</keyword>
<keyword evidence="11" id="KW-0966">Cell projection</keyword>
<evidence type="ECO:0000256" key="8">
    <source>
        <dbReference type="ARBA" id="ARBA00023136"/>
    </source>
</evidence>
<comment type="similarity">
    <text evidence="14">Belongs to the AB hydrolase superfamily. ABHD17 family.</text>
</comment>
<dbReference type="EC" id="3.1.2.22" evidence="3"/>